<dbReference type="EMBL" id="FQZY01000017">
    <property type="protein sequence ID" value="SHJ78986.1"/>
    <property type="molecule type" value="Genomic_DNA"/>
</dbReference>
<dbReference type="PANTHER" id="PTHR46847:SF1">
    <property type="entry name" value="D-ALLOSE-BINDING PERIPLASMIC PROTEIN-RELATED"/>
    <property type="match status" value="1"/>
</dbReference>
<reference evidence="5 6" key="1">
    <citation type="submission" date="2016-11" db="EMBL/GenBank/DDBJ databases">
        <authorList>
            <person name="Jaros S."/>
            <person name="Januszkiewicz K."/>
            <person name="Wedrychowicz H."/>
        </authorList>
    </citation>
    <scope>NUCLEOTIDE SEQUENCE [LARGE SCALE GENOMIC DNA]</scope>
    <source>
        <strain evidence="5 6">DSM 15480</strain>
    </source>
</reference>
<sequence length="349" mass="38078">MSGKSKKIRAMLLVCAGILILAIGMAVYAIRITLHVESPEVSGTGKKYEYHLVMIHSGVDDDFWKSLYEGARKEGEKSGAYVEDFGAAVSEDYSTEDLMEMAIAAKVDGIIVEGNQSAEMKELIDRAEAENITVVTMMHDVADSKRKTFVGINTYALGEMYGNQVVDALQKKNGSTDYSEGEPKVVILTDSSNEDSGVTLIYSSIRETISRSLNSVQVTSLDLDKSEDFESQEQIRNIVVNHNTRPDVVVCLSSVDTISCSQTIVEYNLAGEIEVIGYYSAPEVLSGIQNGTIRSSVDVDAAALGETCVSSLNKFLLKGYVSEYETVEIKMITKDNVGTYLEQNKDGGD</sequence>
<dbReference type="GO" id="GO:0030246">
    <property type="term" value="F:carbohydrate binding"/>
    <property type="evidence" value="ECO:0007669"/>
    <property type="project" value="UniProtKB-ARBA"/>
</dbReference>
<dbReference type="AlphaFoldDB" id="A0A1M6M694"/>
<evidence type="ECO:0000256" key="3">
    <source>
        <dbReference type="ARBA" id="ARBA00022729"/>
    </source>
</evidence>
<dbReference type="RefSeq" id="WP_159434622.1">
    <property type="nucleotide sequence ID" value="NZ_FQZY01000017.1"/>
</dbReference>
<protein>
    <submittedName>
        <fullName evidence="5">Ribose transport system substrate-binding protein</fullName>
    </submittedName>
</protein>
<proteinExistence type="inferred from homology"/>
<name>A0A1M6M694_9FIRM</name>
<evidence type="ECO:0000256" key="1">
    <source>
        <dbReference type="ARBA" id="ARBA00004196"/>
    </source>
</evidence>
<organism evidence="5 6">
    <name type="scientific">Hespellia stercorisuis DSM 15480</name>
    <dbReference type="NCBI Taxonomy" id="1121950"/>
    <lineage>
        <taxon>Bacteria</taxon>
        <taxon>Bacillati</taxon>
        <taxon>Bacillota</taxon>
        <taxon>Clostridia</taxon>
        <taxon>Lachnospirales</taxon>
        <taxon>Lachnospiraceae</taxon>
        <taxon>Hespellia</taxon>
    </lineage>
</organism>
<dbReference type="Gene3D" id="3.40.50.2300">
    <property type="match status" value="2"/>
</dbReference>
<gene>
    <name evidence="5" type="ORF">SAMN02745243_01372</name>
</gene>
<evidence type="ECO:0000313" key="6">
    <source>
        <dbReference type="Proteomes" id="UP000184301"/>
    </source>
</evidence>
<dbReference type="InterPro" id="IPR025997">
    <property type="entry name" value="SBP_2_dom"/>
</dbReference>
<dbReference type="InterPro" id="IPR028082">
    <property type="entry name" value="Peripla_BP_I"/>
</dbReference>
<accession>A0A1M6M694</accession>
<dbReference type="GO" id="GO:0030313">
    <property type="term" value="C:cell envelope"/>
    <property type="evidence" value="ECO:0007669"/>
    <property type="project" value="UniProtKB-SubCell"/>
</dbReference>
<dbReference type="Proteomes" id="UP000184301">
    <property type="component" value="Unassembled WGS sequence"/>
</dbReference>
<dbReference type="Pfam" id="PF13407">
    <property type="entry name" value="Peripla_BP_4"/>
    <property type="match status" value="1"/>
</dbReference>
<comment type="similarity">
    <text evidence="2">Belongs to the bacterial solute-binding protein 2 family.</text>
</comment>
<keyword evidence="3" id="KW-0732">Signal</keyword>
<dbReference type="PANTHER" id="PTHR46847">
    <property type="entry name" value="D-ALLOSE-BINDING PERIPLASMIC PROTEIN-RELATED"/>
    <property type="match status" value="1"/>
</dbReference>
<comment type="subcellular location">
    <subcellularLocation>
        <location evidence="1">Cell envelope</location>
    </subcellularLocation>
</comment>
<dbReference type="STRING" id="1121950.SAMN02745243_01372"/>
<dbReference type="SUPFAM" id="SSF53822">
    <property type="entry name" value="Periplasmic binding protein-like I"/>
    <property type="match status" value="1"/>
</dbReference>
<evidence type="ECO:0000256" key="2">
    <source>
        <dbReference type="ARBA" id="ARBA00007639"/>
    </source>
</evidence>
<evidence type="ECO:0000259" key="4">
    <source>
        <dbReference type="Pfam" id="PF13407"/>
    </source>
</evidence>
<feature type="domain" description="Periplasmic binding protein" evidence="4">
    <location>
        <begin position="57"/>
        <end position="315"/>
    </location>
</feature>
<keyword evidence="6" id="KW-1185">Reference proteome</keyword>
<dbReference type="OrthoDB" id="6196975at2"/>
<evidence type="ECO:0000313" key="5">
    <source>
        <dbReference type="EMBL" id="SHJ78986.1"/>
    </source>
</evidence>